<dbReference type="PANTHER" id="PTHR45947:SF3">
    <property type="entry name" value="SULFOQUINOVOSYL TRANSFERASE SQD2"/>
    <property type="match status" value="1"/>
</dbReference>
<organism evidence="3 5">
    <name type="scientific">Bacteroides clarus</name>
    <dbReference type="NCBI Taxonomy" id="626929"/>
    <lineage>
        <taxon>Bacteria</taxon>
        <taxon>Pseudomonadati</taxon>
        <taxon>Bacteroidota</taxon>
        <taxon>Bacteroidia</taxon>
        <taxon>Bacteroidales</taxon>
        <taxon>Bacteroidaceae</taxon>
        <taxon>Bacteroides</taxon>
    </lineage>
</organism>
<keyword evidence="4" id="KW-0808">Transferase</keyword>
<dbReference type="PANTHER" id="PTHR45947">
    <property type="entry name" value="SULFOQUINOVOSYL TRANSFERASE SQD2"/>
    <property type="match status" value="1"/>
</dbReference>
<dbReference type="InterPro" id="IPR050194">
    <property type="entry name" value="Glycosyltransferase_grp1"/>
</dbReference>
<name>A0A1Y4JVI8_9BACE</name>
<dbReference type="RefSeq" id="WP_087411914.1">
    <property type="nucleotide sequence ID" value="NZ_CABIZW010000001.1"/>
</dbReference>
<dbReference type="Proteomes" id="UP000196587">
    <property type="component" value="Unassembled WGS sequence"/>
</dbReference>
<dbReference type="EMBL" id="NFKE01000001">
    <property type="protein sequence ID" value="OUP36504.1"/>
    <property type="molecule type" value="Genomic_DNA"/>
</dbReference>
<reference evidence="3" key="2">
    <citation type="journal article" date="2018" name="BMC Genomics">
        <title>Whole genome sequencing and function prediction of 133 gut anaerobes isolated from chicken caecum in pure cultures.</title>
        <authorList>
            <person name="Medvecky M."/>
            <person name="Cejkova D."/>
            <person name="Polansky O."/>
            <person name="Karasova D."/>
            <person name="Kubasova T."/>
            <person name="Cizek A."/>
            <person name="Rychlik I."/>
        </authorList>
    </citation>
    <scope>NUCLEOTIDE SEQUENCE</scope>
    <source>
        <strain evidence="3">An189</strain>
    </source>
</reference>
<comment type="caution">
    <text evidence="3">The sequence shown here is derived from an EMBL/GenBank/DDBJ whole genome shotgun (WGS) entry which is preliminary data.</text>
</comment>
<feature type="domain" description="Glycosyltransferase subfamily 4-like N-terminal" evidence="2">
    <location>
        <begin position="42"/>
        <end position="143"/>
    </location>
</feature>
<proteinExistence type="predicted"/>
<gene>
    <name evidence="3" type="ORF">B5F24_01025</name>
    <name evidence="4" type="ORF">DWX38_10190</name>
</gene>
<reference evidence="5" key="1">
    <citation type="submission" date="2017-04" db="EMBL/GenBank/DDBJ databases">
        <title>Function of individual gut microbiota members based on whole genome sequencing of pure cultures obtained from chicken caecum.</title>
        <authorList>
            <person name="Medvecky M."/>
            <person name="Cejkova D."/>
            <person name="Polansky O."/>
            <person name="Karasova D."/>
            <person name="Kubasova T."/>
            <person name="Cizek A."/>
            <person name="Rychlik I."/>
        </authorList>
    </citation>
    <scope>NUCLEOTIDE SEQUENCE [LARGE SCALE GENOMIC DNA]</scope>
    <source>
        <strain evidence="5">An189</strain>
    </source>
</reference>
<dbReference type="SUPFAM" id="SSF53756">
    <property type="entry name" value="UDP-Glycosyltransferase/glycogen phosphorylase"/>
    <property type="match status" value="1"/>
</dbReference>
<dbReference type="CDD" id="cd03801">
    <property type="entry name" value="GT4_PimA-like"/>
    <property type="match status" value="1"/>
</dbReference>
<sequence length="333" mass="38273">MKVLLIANYKSSIGGISGQVELLYKKLLKEGVTARIFSMKYNSFVRLFLPLRLIFVGYRYDVFHIHACSHWGFLPAIAGIMIGRLLNRRIILTYHGGEADVFFKRHPVLVNYFLRKTDVNIVLSGFIASIFEKHRIPYRIVSNILELDNKYFRERTAVRPCFISIRTLSPTYNIGCIIKAFEIVQKQIPTSELYIVGDGCSRKELEFMVEQKGIKNICFCGHVDNCEIYSYLNKADIFISSPVIDNQPMSVLEAFNAGLLVISSNVGGVPYMIENGRTGLLFESDNFIELSGKMLWAVNNQERVLKMTREAYKSLSYYSWENIKSNLLLFYEK</sequence>
<dbReference type="GO" id="GO:0016757">
    <property type="term" value="F:glycosyltransferase activity"/>
    <property type="evidence" value="ECO:0007669"/>
    <property type="project" value="InterPro"/>
</dbReference>
<feature type="domain" description="Glycosyl transferase family 1" evidence="1">
    <location>
        <begin position="160"/>
        <end position="313"/>
    </location>
</feature>
<dbReference type="Pfam" id="PF00534">
    <property type="entry name" value="Glycos_transf_1"/>
    <property type="match status" value="1"/>
</dbReference>
<reference evidence="4 6" key="3">
    <citation type="submission" date="2018-08" db="EMBL/GenBank/DDBJ databases">
        <title>A genome reference for cultivated species of the human gut microbiota.</title>
        <authorList>
            <person name="Zou Y."/>
            <person name="Xue W."/>
            <person name="Luo G."/>
        </authorList>
    </citation>
    <scope>NUCLEOTIDE SEQUENCE [LARGE SCALE GENOMIC DNA]</scope>
    <source>
        <strain evidence="4 6">AF19-1AC</strain>
    </source>
</reference>
<protein>
    <submittedName>
        <fullName evidence="4">Glycosyltransferase family 1 protein</fullName>
    </submittedName>
</protein>
<evidence type="ECO:0000313" key="3">
    <source>
        <dbReference type="EMBL" id="OUP36504.1"/>
    </source>
</evidence>
<dbReference type="AlphaFoldDB" id="A0A1Y4JVI8"/>
<evidence type="ECO:0000259" key="1">
    <source>
        <dbReference type="Pfam" id="PF00534"/>
    </source>
</evidence>
<dbReference type="Gene3D" id="3.40.50.2000">
    <property type="entry name" value="Glycogen Phosphorylase B"/>
    <property type="match status" value="2"/>
</dbReference>
<evidence type="ECO:0000313" key="5">
    <source>
        <dbReference type="Proteomes" id="UP000196587"/>
    </source>
</evidence>
<dbReference type="InterPro" id="IPR001296">
    <property type="entry name" value="Glyco_trans_1"/>
</dbReference>
<dbReference type="InterPro" id="IPR028098">
    <property type="entry name" value="Glyco_trans_4-like_N"/>
</dbReference>
<evidence type="ECO:0000259" key="2">
    <source>
        <dbReference type="Pfam" id="PF13439"/>
    </source>
</evidence>
<evidence type="ECO:0000313" key="6">
    <source>
        <dbReference type="Proteomes" id="UP000285159"/>
    </source>
</evidence>
<dbReference type="Proteomes" id="UP000285159">
    <property type="component" value="Unassembled WGS sequence"/>
</dbReference>
<accession>A0A1Y4JVI8</accession>
<dbReference type="EMBL" id="QRWP01000008">
    <property type="protein sequence ID" value="RGT32228.1"/>
    <property type="molecule type" value="Genomic_DNA"/>
</dbReference>
<evidence type="ECO:0000313" key="4">
    <source>
        <dbReference type="EMBL" id="RGT32228.1"/>
    </source>
</evidence>
<dbReference type="Pfam" id="PF13439">
    <property type="entry name" value="Glyco_transf_4"/>
    <property type="match status" value="1"/>
</dbReference>